<evidence type="ECO:0000256" key="3">
    <source>
        <dbReference type="ARBA" id="ARBA00022448"/>
    </source>
</evidence>
<evidence type="ECO:0000313" key="8">
    <source>
        <dbReference type="EMBL" id="AOX15866.1"/>
    </source>
</evidence>
<name>A0A1D8UQH2_9PROT</name>
<dbReference type="CDD" id="cd06550">
    <property type="entry name" value="TM_ABC_iron-siderophores_like"/>
    <property type="match status" value="1"/>
</dbReference>
<dbReference type="KEGG" id="kba:A0U89_00550"/>
<dbReference type="Proteomes" id="UP000179145">
    <property type="component" value="Chromosome"/>
</dbReference>
<dbReference type="SUPFAM" id="SSF81345">
    <property type="entry name" value="ABC transporter involved in vitamin B12 uptake, BtuC"/>
    <property type="match status" value="1"/>
</dbReference>
<keyword evidence="6" id="KW-1133">Transmembrane helix</keyword>
<keyword evidence="4" id="KW-1003">Cell membrane</keyword>
<dbReference type="GO" id="GO:0033214">
    <property type="term" value="P:siderophore-iron import into cell"/>
    <property type="evidence" value="ECO:0007669"/>
    <property type="project" value="TreeGrafter"/>
</dbReference>
<dbReference type="Gene3D" id="1.10.3470.10">
    <property type="entry name" value="ABC transporter involved in vitamin B12 uptake, BtuC"/>
    <property type="match status" value="1"/>
</dbReference>
<keyword evidence="3" id="KW-0813">Transport</keyword>
<dbReference type="FunFam" id="1.10.3470.10:FF:000001">
    <property type="entry name" value="Vitamin B12 ABC transporter permease BtuC"/>
    <property type="match status" value="1"/>
</dbReference>
<dbReference type="Pfam" id="PF01032">
    <property type="entry name" value="FecCD"/>
    <property type="match status" value="1"/>
</dbReference>
<dbReference type="AlphaFoldDB" id="A0A1D8UQH2"/>
<reference evidence="8 9" key="1">
    <citation type="journal article" date="2016" name="Microb. Cell Fact.">
        <title>Dissection of exopolysaccharide biosynthesis in Kozakia baliensis.</title>
        <authorList>
            <person name="Brandt J.U."/>
            <person name="Jakob F."/>
            <person name="Behr J."/>
            <person name="Geissler A.J."/>
            <person name="Vogel R.F."/>
        </authorList>
    </citation>
    <scope>NUCLEOTIDE SEQUENCE [LARGE SCALE GENOMIC DNA]</scope>
    <source>
        <strain evidence="8 9">DSM 14400</strain>
    </source>
</reference>
<comment type="similarity">
    <text evidence="2">Belongs to the binding-protein-dependent transport system permease family. FecCD subfamily.</text>
</comment>
<dbReference type="EMBL" id="CP014674">
    <property type="protein sequence ID" value="AOX15866.1"/>
    <property type="molecule type" value="Genomic_DNA"/>
</dbReference>
<organism evidence="8 9">
    <name type="scientific">Kozakia baliensis</name>
    <dbReference type="NCBI Taxonomy" id="153496"/>
    <lineage>
        <taxon>Bacteria</taxon>
        <taxon>Pseudomonadati</taxon>
        <taxon>Pseudomonadota</taxon>
        <taxon>Alphaproteobacteria</taxon>
        <taxon>Acetobacterales</taxon>
        <taxon>Acetobacteraceae</taxon>
        <taxon>Kozakia</taxon>
    </lineage>
</organism>
<proteinExistence type="inferred from homology"/>
<evidence type="ECO:0000256" key="5">
    <source>
        <dbReference type="ARBA" id="ARBA00022692"/>
    </source>
</evidence>
<dbReference type="PANTHER" id="PTHR30472:SF70">
    <property type="entry name" value="MOLYBDATE IMPORT SYSTEM PERMEASE PROTEIN MOLB"/>
    <property type="match status" value="1"/>
</dbReference>
<dbReference type="RefSeq" id="WP_070401728.1">
    <property type="nucleotide sequence ID" value="NZ_BJVW01000004.1"/>
</dbReference>
<dbReference type="STRING" id="153496.A0U89_00550"/>
<evidence type="ECO:0000256" key="6">
    <source>
        <dbReference type="ARBA" id="ARBA00022989"/>
    </source>
</evidence>
<dbReference type="GO" id="GO:0005886">
    <property type="term" value="C:plasma membrane"/>
    <property type="evidence" value="ECO:0007669"/>
    <property type="project" value="UniProtKB-SubCell"/>
</dbReference>
<evidence type="ECO:0000256" key="2">
    <source>
        <dbReference type="ARBA" id="ARBA00007935"/>
    </source>
</evidence>
<evidence type="ECO:0000256" key="7">
    <source>
        <dbReference type="ARBA" id="ARBA00023136"/>
    </source>
</evidence>
<gene>
    <name evidence="8" type="ORF">A0U89_00550</name>
</gene>
<keyword evidence="9" id="KW-1185">Reference proteome</keyword>
<dbReference type="InterPro" id="IPR000522">
    <property type="entry name" value="ABC_transptr_permease_BtuC"/>
</dbReference>
<dbReference type="eggNOG" id="COG0609">
    <property type="taxonomic scope" value="Bacteria"/>
</dbReference>
<accession>A0A1D8UQH2</accession>
<keyword evidence="5" id="KW-0812">Transmembrane</keyword>
<comment type="subcellular location">
    <subcellularLocation>
        <location evidence="1">Cell membrane</location>
        <topology evidence="1">Multi-pass membrane protein</topology>
    </subcellularLocation>
</comment>
<protein>
    <submittedName>
        <fullName evidence="8">ABC transporter permease</fullName>
    </submittedName>
</protein>
<evidence type="ECO:0000256" key="1">
    <source>
        <dbReference type="ARBA" id="ARBA00004651"/>
    </source>
</evidence>
<dbReference type="InterPro" id="IPR037294">
    <property type="entry name" value="ABC_BtuC-like"/>
</dbReference>
<evidence type="ECO:0000313" key="9">
    <source>
        <dbReference type="Proteomes" id="UP000179145"/>
    </source>
</evidence>
<dbReference type="PANTHER" id="PTHR30472">
    <property type="entry name" value="FERRIC ENTEROBACTIN TRANSPORT SYSTEM PERMEASE PROTEIN"/>
    <property type="match status" value="1"/>
</dbReference>
<keyword evidence="7" id="KW-0472">Membrane</keyword>
<dbReference type="OrthoDB" id="9811975at2"/>
<evidence type="ECO:0000256" key="4">
    <source>
        <dbReference type="ARBA" id="ARBA00022475"/>
    </source>
</evidence>
<dbReference type="GO" id="GO:0022857">
    <property type="term" value="F:transmembrane transporter activity"/>
    <property type="evidence" value="ECO:0007669"/>
    <property type="project" value="InterPro"/>
</dbReference>
<sequence>MKAPTKRHNAAFGKASLCAAALLVLSSVFALSVGRYTISPLNVLHVLAGADHSVASVIVWRERLPRLLAAILIGAALSVSGAAYQAVFRNPLVSPGLLGVLSGSAFGAALAIYCGVSVLLVQLGAFAGGVMAVCVGLGIARLSGQKGALALLLGGLISNAIFTALLSLLKYTADPLDQLPAIVYWLLGSLAQIHWSQIDTMVPLLGAGTIVLILCARMLNVLSLSDDEALSLGVPVTALRLATIGLATFLSALTVSLAGIIGWVGLLMPHIARLMVGGEHSRMLPLCALVGALAVVLSDLGARSFSAGEIPLGMMTELFGAVGFILILRRLKSEVM</sequence>